<feature type="compositionally biased region" description="Basic and acidic residues" evidence="7">
    <location>
        <begin position="100"/>
        <end position="117"/>
    </location>
</feature>
<dbReference type="GO" id="GO:0045944">
    <property type="term" value="P:positive regulation of transcription by RNA polymerase II"/>
    <property type="evidence" value="ECO:0007669"/>
    <property type="project" value="TreeGrafter"/>
</dbReference>
<dbReference type="OrthoDB" id="515401at2759"/>
<reference evidence="9 10" key="1">
    <citation type="submission" date="2017-04" db="EMBL/GenBank/DDBJ databases">
        <authorList>
            <person name="Afonso C.L."/>
            <person name="Miller P.J."/>
            <person name="Scott M.A."/>
            <person name="Spackman E."/>
            <person name="Goraichik I."/>
            <person name="Dimitrov K.M."/>
            <person name="Suarez D.L."/>
            <person name="Swayne D.E."/>
        </authorList>
    </citation>
    <scope>NUCLEOTIDE SEQUENCE [LARGE SCALE GENOMIC DNA]</scope>
</reference>
<dbReference type="InterPro" id="IPR000679">
    <property type="entry name" value="Znf_GATA"/>
</dbReference>
<accession>A0A1X7R153</accession>
<dbReference type="GO" id="GO:0000978">
    <property type="term" value="F:RNA polymerase II cis-regulatory region sequence-specific DNA binding"/>
    <property type="evidence" value="ECO:0007669"/>
    <property type="project" value="TreeGrafter"/>
</dbReference>
<dbReference type="PANTHER" id="PTHR10071:SF281">
    <property type="entry name" value="BOX A-BINDING FACTOR-RELATED"/>
    <property type="match status" value="1"/>
</dbReference>
<keyword evidence="10" id="KW-1185">Reference proteome</keyword>
<keyword evidence="4" id="KW-0862">Zinc</keyword>
<dbReference type="GO" id="GO:0000981">
    <property type="term" value="F:DNA-binding transcription factor activity, RNA polymerase II-specific"/>
    <property type="evidence" value="ECO:0007669"/>
    <property type="project" value="TreeGrafter"/>
</dbReference>
<evidence type="ECO:0000256" key="7">
    <source>
        <dbReference type="SAM" id="MobiDB-lite"/>
    </source>
</evidence>
<dbReference type="AlphaFoldDB" id="A0A1X7R153"/>
<dbReference type="InterPro" id="IPR013088">
    <property type="entry name" value="Znf_NHR/GATA"/>
</dbReference>
<name>A0A1X7R153_9SACH</name>
<evidence type="ECO:0000256" key="4">
    <source>
        <dbReference type="ARBA" id="ARBA00022833"/>
    </source>
</evidence>
<dbReference type="STRING" id="1789683.A0A1X7R153"/>
<feature type="region of interest" description="Disordered" evidence="7">
    <location>
        <begin position="100"/>
        <end position="119"/>
    </location>
</feature>
<sequence length="387" mass="44032">MENSNLIEKVITTTTVTPTSGITISPKENTNNDTIHYYNPIDEAREDDHEIRNSLLSESTSTTLASKDTSATSVISGAITTNLDTSTEFDKRTEQIKIDSEKDVETKDTSRKRHDSDTMCSNCTTKKTPLWRRDFESNILCNACGLFLKLHGTSRPIKLKSDIIKTRNRKGHSLTNFTLRNSLDSNYITNVTNSNTFRINKPQIRINRDLPLITTPAIINFKKIRSMSDPTTKEPLYKGETYSNIIDATKFMKPLLKPKTSLKSSVNTSPESGISKISSNHNKKMIVLNEEFVFEENPSVMSLGQENSRKMSIDSNDSDVERLDSKYNYSDSEINQLLTSHEEMIKLKIRIKELELITDLYKGYIKRLNGKCNTLEYRLKSRDNVTT</sequence>
<evidence type="ECO:0000256" key="1">
    <source>
        <dbReference type="ARBA" id="ARBA00004123"/>
    </source>
</evidence>
<evidence type="ECO:0000313" key="9">
    <source>
        <dbReference type="EMBL" id="SMN19301.1"/>
    </source>
</evidence>
<dbReference type="Gene3D" id="3.30.50.10">
    <property type="entry name" value="Erythroid Transcription Factor GATA-1, subunit A"/>
    <property type="match status" value="1"/>
</dbReference>
<dbReference type="InterPro" id="IPR039355">
    <property type="entry name" value="Transcription_factor_GATA"/>
</dbReference>
<comment type="subcellular location">
    <subcellularLocation>
        <location evidence="1">Nucleus</location>
    </subcellularLocation>
</comment>
<evidence type="ECO:0000256" key="5">
    <source>
        <dbReference type="ARBA" id="ARBA00023242"/>
    </source>
</evidence>
<organism evidence="9 10">
    <name type="scientific">Maudiozyma saulgeensis</name>
    <dbReference type="NCBI Taxonomy" id="1789683"/>
    <lineage>
        <taxon>Eukaryota</taxon>
        <taxon>Fungi</taxon>
        <taxon>Dikarya</taxon>
        <taxon>Ascomycota</taxon>
        <taxon>Saccharomycotina</taxon>
        <taxon>Saccharomycetes</taxon>
        <taxon>Saccharomycetales</taxon>
        <taxon>Saccharomycetaceae</taxon>
        <taxon>Maudiozyma</taxon>
    </lineage>
</organism>
<dbReference type="FunFam" id="3.30.50.10:FF:000007">
    <property type="entry name" value="Nitrogen regulatory AreA, N-terminal"/>
    <property type="match status" value="1"/>
</dbReference>
<dbReference type="GO" id="GO:0000122">
    <property type="term" value="P:negative regulation of transcription by RNA polymerase II"/>
    <property type="evidence" value="ECO:0007669"/>
    <property type="project" value="TreeGrafter"/>
</dbReference>
<dbReference type="EMBL" id="FXLY01000003">
    <property type="protein sequence ID" value="SMN19301.1"/>
    <property type="molecule type" value="Genomic_DNA"/>
</dbReference>
<proteinExistence type="predicted"/>
<protein>
    <submittedName>
        <fullName evidence="9">Similar to Saccharomyces cerevisiae YJL110C GZF3 GATA zinc finger protein and Dal80p homolog</fullName>
    </submittedName>
</protein>
<dbReference type="PRINTS" id="PR00619">
    <property type="entry name" value="GATAZNFINGER"/>
</dbReference>
<dbReference type="CDD" id="cd00202">
    <property type="entry name" value="ZnF_GATA"/>
    <property type="match status" value="1"/>
</dbReference>
<dbReference type="GO" id="GO:0008270">
    <property type="term" value="F:zinc ion binding"/>
    <property type="evidence" value="ECO:0007669"/>
    <property type="project" value="UniProtKB-KW"/>
</dbReference>
<gene>
    <name evidence="9" type="ORF">KASA_0P04917G</name>
</gene>
<keyword evidence="5" id="KW-0539">Nucleus</keyword>
<dbReference type="PROSITE" id="PS50114">
    <property type="entry name" value="GATA_ZN_FINGER_2"/>
    <property type="match status" value="1"/>
</dbReference>
<evidence type="ECO:0000256" key="6">
    <source>
        <dbReference type="PROSITE-ProRule" id="PRU00094"/>
    </source>
</evidence>
<evidence type="ECO:0000313" key="10">
    <source>
        <dbReference type="Proteomes" id="UP000196158"/>
    </source>
</evidence>
<evidence type="ECO:0000256" key="2">
    <source>
        <dbReference type="ARBA" id="ARBA00022723"/>
    </source>
</evidence>
<keyword evidence="2" id="KW-0479">Metal-binding</keyword>
<evidence type="ECO:0000259" key="8">
    <source>
        <dbReference type="PROSITE" id="PS50114"/>
    </source>
</evidence>
<dbReference type="PANTHER" id="PTHR10071">
    <property type="entry name" value="TRANSCRIPTION FACTOR GATA FAMILY MEMBER"/>
    <property type="match status" value="1"/>
</dbReference>
<dbReference type="GO" id="GO:0005634">
    <property type="term" value="C:nucleus"/>
    <property type="evidence" value="ECO:0007669"/>
    <property type="project" value="UniProtKB-SubCell"/>
</dbReference>
<evidence type="ECO:0000256" key="3">
    <source>
        <dbReference type="ARBA" id="ARBA00022771"/>
    </source>
</evidence>
<feature type="domain" description="GATA-type" evidence="8">
    <location>
        <begin position="114"/>
        <end position="167"/>
    </location>
</feature>
<dbReference type="Proteomes" id="UP000196158">
    <property type="component" value="Unassembled WGS sequence"/>
</dbReference>
<dbReference type="SMART" id="SM00401">
    <property type="entry name" value="ZnF_GATA"/>
    <property type="match status" value="1"/>
</dbReference>
<keyword evidence="3 6" id="KW-0863">Zinc-finger</keyword>
<dbReference type="SUPFAM" id="SSF57716">
    <property type="entry name" value="Glucocorticoid receptor-like (DNA-binding domain)"/>
    <property type="match status" value="1"/>
</dbReference>
<dbReference type="Pfam" id="PF00320">
    <property type="entry name" value="GATA"/>
    <property type="match status" value="1"/>
</dbReference>